<evidence type="ECO:0000313" key="1">
    <source>
        <dbReference type="EMBL" id="SMG15693.1"/>
    </source>
</evidence>
<name>A0A1X7IL50_9SPHI</name>
<reference evidence="1 2" key="1">
    <citation type="submission" date="2017-04" db="EMBL/GenBank/DDBJ databases">
        <authorList>
            <person name="Afonso C.L."/>
            <person name="Miller P.J."/>
            <person name="Scott M.A."/>
            <person name="Spackman E."/>
            <person name="Goraichik I."/>
            <person name="Dimitrov K.M."/>
            <person name="Suarez D.L."/>
            <person name="Swayne D.E."/>
        </authorList>
    </citation>
    <scope>NUCLEOTIDE SEQUENCE [LARGE SCALE GENOMIC DNA]</scope>
    <source>
        <strain evidence="1 2">DSM 22418</strain>
    </source>
</reference>
<dbReference type="STRING" id="561061.SAMN05660862_0987"/>
<dbReference type="EMBL" id="FXAU01000001">
    <property type="protein sequence ID" value="SMG15693.1"/>
    <property type="molecule type" value="Genomic_DNA"/>
</dbReference>
<evidence type="ECO:0008006" key="3">
    <source>
        <dbReference type="Google" id="ProtNLM"/>
    </source>
</evidence>
<dbReference type="Proteomes" id="UP000192980">
    <property type="component" value="Unassembled WGS sequence"/>
</dbReference>
<proteinExistence type="predicted"/>
<evidence type="ECO:0000313" key="2">
    <source>
        <dbReference type="Proteomes" id="UP000192980"/>
    </source>
</evidence>
<organism evidence="1 2">
    <name type="scientific">Sphingobacterium psychroaquaticum</name>
    <dbReference type="NCBI Taxonomy" id="561061"/>
    <lineage>
        <taxon>Bacteria</taxon>
        <taxon>Pseudomonadati</taxon>
        <taxon>Bacteroidota</taxon>
        <taxon>Sphingobacteriia</taxon>
        <taxon>Sphingobacteriales</taxon>
        <taxon>Sphingobacteriaceae</taxon>
        <taxon>Sphingobacterium</taxon>
    </lineage>
</organism>
<sequence>MKMLKMMKKTEGFLNAIKKQVKNMKNYMVILPLSAMTLCVALPQGANAQVAIAEVIKAGVKRVIKAVDLRVQRLQNRTIWLQNAQKTLENQLSKLKLGEIADWTEKQRDLYERYYRELWEVKSAITYIKRVRELVESQSLLVDEYQWAWGLFTKDLHFSSEELGNMKRIYTGILEESIKNVDEILIVVNSFGTQMSDASRLEIINKAIDRINGNLNDLKKFNRQNIGVSLQRANSLDEVSRLKKIYRIEN</sequence>
<gene>
    <name evidence="1" type="ORF">SAMN05660862_0987</name>
</gene>
<protein>
    <recommendedName>
        <fullName evidence="3">Conjugal transfer protein TraI</fullName>
    </recommendedName>
</protein>
<accession>A0A1X7IL50</accession>
<keyword evidence="2" id="KW-1185">Reference proteome</keyword>
<dbReference type="AlphaFoldDB" id="A0A1X7IL50"/>